<keyword evidence="2 5" id="KW-0812">Transmembrane</keyword>
<evidence type="ECO:0000256" key="1">
    <source>
        <dbReference type="ARBA" id="ARBA00004141"/>
    </source>
</evidence>
<proteinExistence type="predicted"/>
<name>A0A7S2D4U4_9DINO</name>
<sequence>MAAVVVTCSYLAFLDRRHGTAHAIQWTTGYLLEAINAIENTFVFHSILRSVRTPPAHARKVLSIVMICEMLFQTVCYLGLAATLRRLHFLPYLVGIWLIYTGCSVVSLPEDSADYDILDNWLANCWRRCFGKRFHPAYAEQGDVFVVKDNQTTITMLGLVVCLASVLAVTLEVDVVLTKIEELPDRYLSLTSSVFATFLVPEFFYIFGVIFRLVPVLRYGVGTVTIFFGVQMLLGDFVVVPAAINCFVMVVTMLLCVLVAAIAPTADSGAGGAAGQLDATESSHIEDG</sequence>
<evidence type="ECO:0000313" key="6">
    <source>
        <dbReference type="EMBL" id="CAD9443849.1"/>
    </source>
</evidence>
<organism evidence="6">
    <name type="scientific">Alexandrium andersonii</name>
    <dbReference type="NCBI Taxonomy" id="327968"/>
    <lineage>
        <taxon>Eukaryota</taxon>
        <taxon>Sar</taxon>
        <taxon>Alveolata</taxon>
        <taxon>Dinophyceae</taxon>
        <taxon>Gonyaulacales</taxon>
        <taxon>Pyrocystaceae</taxon>
        <taxon>Alexandrium</taxon>
    </lineage>
</organism>
<keyword evidence="3 5" id="KW-1133">Transmembrane helix</keyword>
<feature type="transmembrane region" description="Helical" evidence="5">
    <location>
        <begin position="154"/>
        <end position="175"/>
    </location>
</feature>
<feature type="transmembrane region" description="Helical" evidence="5">
    <location>
        <begin position="89"/>
        <end position="108"/>
    </location>
</feature>
<comment type="subcellular location">
    <subcellularLocation>
        <location evidence="1">Membrane</location>
        <topology evidence="1">Multi-pass membrane protein</topology>
    </subcellularLocation>
</comment>
<dbReference type="PANTHER" id="PTHR30238">
    <property type="entry name" value="MEMBRANE BOUND PREDICTED REDOX MODULATOR"/>
    <property type="match status" value="1"/>
</dbReference>
<dbReference type="AlphaFoldDB" id="A0A7S2D4U4"/>
<reference evidence="6" key="1">
    <citation type="submission" date="2021-01" db="EMBL/GenBank/DDBJ databases">
        <authorList>
            <person name="Corre E."/>
            <person name="Pelletier E."/>
            <person name="Niang G."/>
            <person name="Scheremetjew M."/>
            <person name="Finn R."/>
            <person name="Kale V."/>
            <person name="Holt S."/>
            <person name="Cochrane G."/>
            <person name="Meng A."/>
            <person name="Brown T."/>
            <person name="Cohen L."/>
        </authorList>
    </citation>
    <scope>NUCLEOTIDE SEQUENCE</scope>
    <source>
        <strain evidence="6">CCMP2222</strain>
    </source>
</reference>
<evidence type="ECO:0000256" key="3">
    <source>
        <dbReference type="ARBA" id="ARBA00022989"/>
    </source>
</evidence>
<evidence type="ECO:0008006" key="7">
    <source>
        <dbReference type="Google" id="ProtNLM"/>
    </source>
</evidence>
<dbReference type="InterPro" id="IPR005496">
    <property type="entry name" value="Integral_membrane_TerC"/>
</dbReference>
<evidence type="ECO:0000256" key="5">
    <source>
        <dbReference type="SAM" id="Phobius"/>
    </source>
</evidence>
<gene>
    <name evidence="6" type="ORF">AAND1436_LOCUS22540</name>
</gene>
<evidence type="ECO:0000256" key="4">
    <source>
        <dbReference type="ARBA" id="ARBA00023136"/>
    </source>
</evidence>
<keyword evidence="4 5" id="KW-0472">Membrane</keyword>
<feature type="transmembrane region" description="Helical" evidence="5">
    <location>
        <begin position="216"/>
        <end position="235"/>
    </location>
</feature>
<accession>A0A7S2D4U4</accession>
<protein>
    <recommendedName>
        <fullName evidence="7">Transmembrane protein</fullName>
    </recommendedName>
</protein>
<feature type="transmembrane region" description="Helical" evidence="5">
    <location>
        <begin position="61"/>
        <end position="82"/>
    </location>
</feature>
<feature type="transmembrane region" description="Helical" evidence="5">
    <location>
        <begin position="187"/>
        <end position="210"/>
    </location>
</feature>
<feature type="transmembrane region" description="Helical" evidence="5">
    <location>
        <begin position="242"/>
        <end position="263"/>
    </location>
</feature>
<evidence type="ECO:0000256" key="2">
    <source>
        <dbReference type="ARBA" id="ARBA00022692"/>
    </source>
</evidence>
<dbReference type="GO" id="GO:0016020">
    <property type="term" value="C:membrane"/>
    <property type="evidence" value="ECO:0007669"/>
    <property type="project" value="UniProtKB-SubCell"/>
</dbReference>
<dbReference type="EMBL" id="HBGQ01046173">
    <property type="protein sequence ID" value="CAD9443849.1"/>
    <property type="molecule type" value="Transcribed_RNA"/>
</dbReference>
<dbReference type="PANTHER" id="PTHR30238:SF0">
    <property type="entry name" value="THYLAKOID MEMBRANE PROTEIN TERC, CHLOROPLASTIC"/>
    <property type="match status" value="1"/>
</dbReference>
<dbReference type="Pfam" id="PF03741">
    <property type="entry name" value="TerC"/>
    <property type="match status" value="1"/>
</dbReference>